<gene>
    <name evidence="2" type="ORF">NPIL_11051</name>
</gene>
<feature type="compositionally biased region" description="Basic residues" evidence="1">
    <location>
        <begin position="18"/>
        <end position="34"/>
    </location>
</feature>
<protein>
    <submittedName>
        <fullName evidence="2">Uncharacterized protein</fullName>
    </submittedName>
</protein>
<sequence length="71" mass="8481">MMSEGSTEYSNKRERQHQSKRRPPVRRNWRKRRAPSSLVENTEVNRLPNENTILFYSLSENKISVYALDND</sequence>
<organism evidence="2 3">
    <name type="scientific">Nephila pilipes</name>
    <name type="common">Giant wood spider</name>
    <name type="synonym">Nephila maculata</name>
    <dbReference type="NCBI Taxonomy" id="299642"/>
    <lineage>
        <taxon>Eukaryota</taxon>
        <taxon>Metazoa</taxon>
        <taxon>Ecdysozoa</taxon>
        <taxon>Arthropoda</taxon>
        <taxon>Chelicerata</taxon>
        <taxon>Arachnida</taxon>
        <taxon>Araneae</taxon>
        <taxon>Araneomorphae</taxon>
        <taxon>Entelegynae</taxon>
        <taxon>Araneoidea</taxon>
        <taxon>Nephilidae</taxon>
        <taxon>Nephila</taxon>
    </lineage>
</organism>
<feature type="region of interest" description="Disordered" evidence="1">
    <location>
        <begin position="1"/>
        <end position="43"/>
    </location>
</feature>
<dbReference type="AlphaFoldDB" id="A0A8X6N4N0"/>
<evidence type="ECO:0000313" key="3">
    <source>
        <dbReference type="Proteomes" id="UP000887013"/>
    </source>
</evidence>
<keyword evidence="3" id="KW-1185">Reference proteome</keyword>
<accession>A0A8X6N4N0</accession>
<evidence type="ECO:0000313" key="2">
    <source>
        <dbReference type="EMBL" id="GFS94543.1"/>
    </source>
</evidence>
<evidence type="ECO:0000256" key="1">
    <source>
        <dbReference type="SAM" id="MobiDB-lite"/>
    </source>
</evidence>
<dbReference type="Proteomes" id="UP000887013">
    <property type="component" value="Unassembled WGS sequence"/>
</dbReference>
<comment type="caution">
    <text evidence="2">The sequence shown here is derived from an EMBL/GenBank/DDBJ whole genome shotgun (WGS) entry which is preliminary data.</text>
</comment>
<dbReference type="EMBL" id="BMAW01054110">
    <property type="protein sequence ID" value="GFS94543.1"/>
    <property type="molecule type" value="Genomic_DNA"/>
</dbReference>
<proteinExistence type="predicted"/>
<name>A0A8X6N4N0_NEPPI</name>
<reference evidence="2" key="1">
    <citation type="submission" date="2020-08" db="EMBL/GenBank/DDBJ databases">
        <title>Multicomponent nature underlies the extraordinary mechanical properties of spider dragline silk.</title>
        <authorList>
            <person name="Kono N."/>
            <person name="Nakamura H."/>
            <person name="Mori M."/>
            <person name="Yoshida Y."/>
            <person name="Ohtoshi R."/>
            <person name="Malay A.D."/>
            <person name="Moran D.A.P."/>
            <person name="Tomita M."/>
            <person name="Numata K."/>
            <person name="Arakawa K."/>
        </authorList>
    </citation>
    <scope>NUCLEOTIDE SEQUENCE</scope>
</reference>